<dbReference type="STRING" id="4829.A0A163MKK2"/>
<reference evidence="2" key="1">
    <citation type="submission" date="2016-04" db="EMBL/GenBank/DDBJ databases">
        <authorList>
            <person name="Evans L.H."/>
            <person name="Alamgir A."/>
            <person name="Owens N."/>
            <person name="Weber N.D."/>
            <person name="Virtaneva K."/>
            <person name="Barbian K."/>
            <person name="Babar A."/>
            <person name="Rosenke K."/>
        </authorList>
    </citation>
    <scope>NUCLEOTIDE SEQUENCE [LARGE SCALE GENOMIC DNA]</scope>
    <source>
        <strain evidence="2">CBS 101.48</strain>
    </source>
</reference>
<evidence type="ECO:0000313" key="2">
    <source>
        <dbReference type="EMBL" id="SAM05869.1"/>
    </source>
</evidence>
<dbReference type="EMBL" id="LT554473">
    <property type="protein sequence ID" value="SAM05869.1"/>
    <property type="molecule type" value="Genomic_DNA"/>
</dbReference>
<feature type="region of interest" description="Disordered" evidence="1">
    <location>
        <begin position="43"/>
        <end position="152"/>
    </location>
</feature>
<evidence type="ECO:0000313" key="3">
    <source>
        <dbReference type="Proteomes" id="UP000078561"/>
    </source>
</evidence>
<proteinExistence type="predicted"/>
<dbReference type="OMA" id="SITRWEM"/>
<feature type="compositionally biased region" description="Polar residues" evidence="1">
    <location>
        <begin position="115"/>
        <end position="131"/>
    </location>
</feature>
<dbReference type="InParanoid" id="A0A163MKK2"/>
<evidence type="ECO:0000256" key="1">
    <source>
        <dbReference type="SAM" id="MobiDB-lite"/>
    </source>
</evidence>
<accession>A0A163MKK2</accession>
<dbReference type="Proteomes" id="UP000078561">
    <property type="component" value="Unassembled WGS sequence"/>
</dbReference>
<dbReference type="OrthoDB" id="45365at2759"/>
<gene>
    <name evidence="2" type="primary">ABSGL_11744.1 scaffold 12318</name>
</gene>
<name>A0A163MKK2_ABSGL</name>
<feature type="compositionally biased region" description="Pro residues" evidence="1">
    <location>
        <begin position="143"/>
        <end position="152"/>
    </location>
</feature>
<sequence>MGKAPSARFGHTMTPIGSKLYIIGGERTDTSIKQDDSLTIHILDNDKVSYPPDDDEPDTPTARLRRNSSPILPPGDRPPDSPHPSESSPMPSSHLRSLADPQPSRSTPPPKSIPPSHNLTPSRSSSLQATPLVSPASSSPIEASPPTPIPAPLQLPVDPINLSLQWSNESVSTIRPISTLTTMPIPPKPTSLLNPTSPEHLKERTMLLQQIKTRDLEITEMKNKEHWWRTQVAKARGIDKQHLEIITTTSTTATDDLIEFSDDSTNSPTLNDQQIKRLLFEQLVATKTEVRHIKRDIESACKPISIKLDHEERIQQEALHQANHYKALYEALCLQQQTDEPYRTQQYRRVVDLESRLAKVEQDTLGMTTSLNDLKNEHKAGERHYHKMMERLDKEHRRAQRTQTAYDATLKRLFILQQRTRINELNHQVNVHHIRLLEEQLQVALRKQQQQQQAPPHQDCRHESISNDSITRWEMKNMEQRNVVLTLQQQLVNTNHLVRCLQTDLKKSTCDWSNLVEKLEMTRAEIQMLVS</sequence>
<feature type="compositionally biased region" description="Low complexity" evidence="1">
    <location>
        <begin position="84"/>
        <end position="93"/>
    </location>
</feature>
<protein>
    <submittedName>
        <fullName evidence="2">Uncharacterized protein</fullName>
    </submittedName>
</protein>
<dbReference type="AlphaFoldDB" id="A0A163MKK2"/>
<keyword evidence="3" id="KW-1185">Reference proteome</keyword>
<organism evidence="2">
    <name type="scientific">Absidia glauca</name>
    <name type="common">Pin mould</name>
    <dbReference type="NCBI Taxonomy" id="4829"/>
    <lineage>
        <taxon>Eukaryota</taxon>
        <taxon>Fungi</taxon>
        <taxon>Fungi incertae sedis</taxon>
        <taxon>Mucoromycota</taxon>
        <taxon>Mucoromycotina</taxon>
        <taxon>Mucoromycetes</taxon>
        <taxon>Mucorales</taxon>
        <taxon>Cunninghamellaceae</taxon>
        <taxon>Absidia</taxon>
    </lineage>
</organism>